<dbReference type="Pfam" id="PF14497">
    <property type="entry name" value="GST_C_3"/>
    <property type="match status" value="1"/>
</dbReference>
<dbReference type="SFLD" id="SFLDG01205">
    <property type="entry name" value="AMPS.1"/>
    <property type="match status" value="1"/>
</dbReference>
<dbReference type="SUPFAM" id="SSF52833">
    <property type="entry name" value="Thioredoxin-like"/>
    <property type="match status" value="1"/>
</dbReference>
<feature type="domain" description="GST C-terminal" evidence="2">
    <location>
        <begin position="81"/>
        <end position="203"/>
    </location>
</feature>
<dbReference type="SFLD" id="SFLDG00363">
    <property type="entry name" value="AMPS_(cytGST):_Alpha-__Mu-__Pi"/>
    <property type="match status" value="1"/>
</dbReference>
<name>A0ABM0JYS3_APLCA</name>
<dbReference type="GeneID" id="101852562"/>
<sequence>MSIKVYYFNKLRARVEISRLVLAAAKVDYEFVPVEGPDWPKLKATLRFEQIPVIEIGGKKYAQGIAIQTYLARTNGLYSNDPLEALAIDEICQLREDLLIPETKHYLEKDETEKAKKEKDMFENVYPKFMKFFSEILKSNGTGFAVGKKLTLADIAIFEGTTTVSQLNPDLFKKYPDLVAFREKISNVPGIKEYLASNEKTRI</sequence>
<dbReference type="PANTHER" id="PTHR11571:SF150">
    <property type="entry name" value="GLUTATHIONE S-TRANSFERASE"/>
    <property type="match status" value="1"/>
</dbReference>
<reference evidence="4" key="1">
    <citation type="submission" date="2025-08" db="UniProtKB">
        <authorList>
            <consortium name="RefSeq"/>
        </authorList>
    </citation>
    <scope>IDENTIFICATION</scope>
</reference>
<dbReference type="Pfam" id="PF02798">
    <property type="entry name" value="GST_N"/>
    <property type="match status" value="1"/>
</dbReference>
<dbReference type="InterPro" id="IPR050213">
    <property type="entry name" value="GST_superfamily"/>
</dbReference>
<dbReference type="RefSeq" id="XP_005104704.2">
    <property type="nucleotide sequence ID" value="XM_005104647.3"/>
</dbReference>
<dbReference type="Gene3D" id="1.20.1050.10">
    <property type="match status" value="1"/>
</dbReference>
<evidence type="ECO:0000313" key="3">
    <source>
        <dbReference type="Proteomes" id="UP000694888"/>
    </source>
</evidence>
<dbReference type="SFLD" id="SFLDS00019">
    <property type="entry name" value="Glutathione_Transferase_(cytos"/>
    <property type="match status" value="1"/>
</dbReference>
<protein>
    <submittedName>
        <fullName evidence="4">Hematopoietic prostaglandin D synthase</fullName>
    </submittedName>
</protein>
<evidence type="ECO:0000313" key="4">
    <source>
        <dbReference type="RefSeq" id="XP_005104704.2"/>
    </source>
</evidence>
<dbReference type="PROSITE" id="PS50404">
    <property type="entry name" value="GST_NTER"/>
    <property type="match status" value="1"/>
</dbReference>
<evidence type="ECO:0000259" key="1">
    <source>
        <dbReference type="PROSITE" id="PS50404"/>
    </source>
</evidence>
<proteinExistence type="predicted"/>
<dbReference type="CDD" id="cd03039">
    <property type="entry name" value="GST_N_Sigma_like"/>
    <property type="match status" value="1"/>
</dbReference>
<dbReference type="InterPro" id="IPR004045">
    <property type="entry name" value="Glutathione_S-Trfase_N"/>
</dbReference>
<keyword evidence="3" id="KW-1185">Reference proteome</keyword>
<dbReference type="InterPro" id="IPR036249">
    <property type="entry name" value="Thioredoxin-like_sf"/>
</dbReference>
<dbReference type="Gene3D" id="3.40.30.10">
    <property type="entry name" value="Glutaredoxin"/>
    <property type="match status" value="1"/>
</dbReference>
<dbReference type="InterPro" id="IPR010987">
    <property type="entry name" value="Glutathione-S-Trfase_C-like"/>
</dbReference>
<dbReference type="PROSITE" id="PS50405">
    <property type="entry name" value="GST_CTER"/>
    <property type="match status" value="1"/>
</dbReference>
<dbReference type="CDD" id="cd03192">
    <property type="entry name" value="GST_C_Sigma_like"/>
    <property type="match status" value="1"/>
</dbReference>
<dbReference type="SUPFAM" id="SSF47616">
    <property type="entry name" value="GST C-terminal domain-like"/>
    <property type="match status" value="1"/>
</dbReference>
<gene>
    <name evidence="4" type="primary">LOC101852562</name>
</gene>
<dbReference type="InterPro" id="IPR004046">
    <property type="entry name" value="GST_C"/>
</dbReference>
<dbReference type="PANTHER" id="PTHR11571">
    <property type="entry name" value="GLUTATHIONE S-TRANSFERASE"/>
    <property type="match status" value="1"/>
</dbReference>
<accession>A0ABM0JYS3</accession>
<dbReference type="Proteomes" id="UP000694888">
    <property type="component" value="Unplaced"/>
</dbReference>
<dbReference type="InterPro" id="IPR040079">
    <property type="entry name" value="Glutathione_S-Trfase"/>
</dbReference>
<evidence type="ECO:0000259" key="2">
    <source>
        <dbReference type="PROSITE" id="PS50405"/>
    </source>
</evidence>
<organism evidence="3 4">
    <name type="scientific">Aplysia californica</name>
    <name type="common">California sea hare</name>
    <dbReference type="NCBI Taxonomy" id="6500"/>
    <lineage>
        <taxon>Eukaryota</taxon>
        <taxon>Metazoa</taxon>
        <taxon>Spiralia</taxon>
        <taxon>Lophotrochozoa</taxon>
        <taxon>Mollusca</taxon>
        <taxon>Gastropoda</taxon>
        <taxon>Heterobranchia</taxon>
        <taxon>Euthyneura</taxon>
        <taxon>Tectipleura</taxon>
        <taxon>Aplysiida</taxon>
        <taxon>Aplysioidea</taxon>
        <taxon>Aplysiidae</taxon>
        <taxon>Aplysia</taxon>
    </lineage>
</organism>
<feature type="domain" description="GST N-terminal" evidence="1">
    <location>
        <begin position="1"/>
        <end position="79"/>
    </location>
</feature>
<dbReference type="InterPro" id="IPR036282">
    <property type="entry name" value="Glutathione-S-Trfase_C_sf"/>
</dbReference>